<evidence type="ECO:0000256" key="1">
    <source>
        <dbReference type="SAM" id="Phobius"/>
    </source>
</evidence>
<dbReference type="Pfam" id="PF16020">
    <property type="entry name" value="Deltameth_res"/>
    <property type="match status" value="1"/>
</dbReference>
<sequence length="98" mass="10766">MFNRIINPAVRSLAQRQRYAALAPTAKRLTSYKGAPPPATMDDLPVPCGSWETQYNTNQAKYNMHLAIGVIFTVVTIIAAKASGLIYLNYSPPSLPKE</sequence>
<feature type="domain" description="Deltamethrin resistance protein prag01" evidence="2">
    <location>
        <begin position="42"/>
        <end position="93"/>
    </location>
</feature>
<keyword evidence="1" id="KW-0472">Membrane</keyword>
<dbReference type="PANTHER" id="PTHR22133">
    <property type="entry name" value="AT01821P-RELATED"/>
    <property type="match status" value="1"/>
</dbReference>
<reference evidence="3" key="1">
    <citation type="submission" date="2016-04" db="EMBL/GenBank/DDBJ databases">
        <authorList>
            <person name="Calderon-Fernandez G.M.Sr."/>
        </authorList>
    </citation>
    <scope>NUCLEOTIDE SEQUENCE</scope>
    <source>
        <strain evidence="3">Int1</strain>
        <tissue evidence="3">Integument</tissue>
    </source>
</reference>
<dbReference type="PANTHER" id="PTHR22133:SF2">
    <property type="entry name" value="AT01821P-RELATED"/>
    <property type="match status" value="1"/>
</dbReference>
<feature type="transmembrane region" description="Helical" evidence="1">
    <location>
        <begin position="66"/>
        <end position="88"/>
    </location>
</feature>
<accession>A0A170XRT5</accession>
<dbReference type="EMBL" id="GEMB01004113">
    <property type="protein sequence ID" value="JAR99149.1"/>
    <property type="molecule type" value="Transcribed_RNA"/>
</dbReference>
<keyword evidence="1" id="KW-1133">Transmembrane helix</keyword>
<name>A0A170XRT5_TRIIF</name>
<evidence type="ECO:0000313" key="3">
    <source>
        <dbReference type="EMBL" id="JAR99149.1"/>
    </source>
</evidence>
<dbReference type="InterPro" id="IPR031973">
    <property type="entry name" value="Deltameth_res_prag01"/>
</dbReference>
<keyword evidence="1" id="KW-0812">Transmembrane</keyword>
<evidence type="ECO:0000259" key="2">
    <source>
        <dbReference type="Pfam" id="PF16020"/>
    </source>
</evidence>
<dbReference type="AlphaFoldDB" id="A0A170XRT5"/>
<reference evidence="3" key="2">
    <citation type="journal article" date="2017" name="J. Med. Entomol.">
        <title>Transcriptome Analysis of the Triatoma infestans (Hemiptera: Reduviidae) Integument.</title>
        <authorList>
            <person name="Calderon-Fernandez G.M."/>
            <person name="Moriconi D.E."/>
            <person name="Dulbecco A.B."/>
            <person name="Juarez M.P."/>
        </authorList>
    </citation>
    <scope>NUCLEOTIDE SEQUENCE</scope>
    <source>
        <strain evidence="3">Int1</strain>
        <tissue evidence="3">Integument</tissue>
    </source>
</reference>
<organism evidence="3">
    <name type="scientific">Triatoma infestans</name>
    <name type="common">Assassin bug</name>
    <dbReference type="NCBI Taxonomy" id="30076"/>
    <lineage>
        <taxon>Eukaryota</taxon>
        <taxon>Metazoa</taxon>
        <taxon>Ecdysozoa</taxon>
        <taxon>Arthropoda</taxon>
        <taxon>Hexapoda</taxon>
        <taxon>Insecta</taxon>
        <taxon>Pterygota</taxon>
        <taxon>Neoptera</taxon>
        <taxon>Paraneoptera</taxon>
        <taxon>Hemiptera</taxon>
        <taxon>Heteroptera</taxon>
        <taxon>Panheteroptera</taxon>
        <taxon>Cimicomorpha</taxon>
        <taxon>Reduviidae</taxon>
        <taxon>Triatominae</taxon>
        <taxon>Triatoma</taxon>
    </lineage>
</organism>
<protein>
    <recommendedName>
        <fullName evidence="2">Deltamethrin resistance protein prag01 domain-containing protein</fullName>
    </recommendedName>
</protein>
<proteinExistence type="predicted"/>